<dbReference type="EMBL" id="CACRUP010000023">
    <property type="protein sequence ID" value="VYU20182.1"/>
    <property type="molecule type" value="Genomic_DNA"/>
</dbReference>
<dbReference type="InterPro" id="IPR053888">
    <property type="entry name" value="MRM3-like_sub_bind"/>
</dbReference>
<evidence type="ECO:0000259" key="4">
    <source>
        <dbReference type="Pfam" id="PF00588"/>
    </source>
</evidence>
<keyword evidence="3 6" id="KW-0808">Transferase</keyword>
<dbReference type="PANTHER" id="PTHR43191:SF2">
    <property type="entry name" value="RRNA METHYLTRANSFERASE 3, MITOCHONDRIAL"/>
    <property type="match status" value="1"/>
</dbReference>
<proteinExistence type="inferred from homology"/>
<name>A0A6N3CW66_9FIRM</name>
<evidence type="ECO:0000259" key="5">
    <source>
        <dbReference type="Pfam" id="PF22435"/>
    </source>
</evidence>
<dbReference type="SUPFAM" id="SSF75217">
    <property type="entry name" value="alpha/beta knot"/>
    <property type="match status" value="1"/>
</dbReference>
<feature type="domain" description="tRNA/rRNA methyltransferase SpoU type" evidence="4">
    <location>
        <begin position="110"/>
        <end position="244"/>
    </location>
</feature>
<evidence type="ECO:0000256" key="1">
    <source>
        <dbReference type="ARBA" id="ARBA00007228"/>
    </source>
</evidence>
<dbReference type="GO" id="GO:0003723">
    <property type="term" value="F:RNA binding"/>
    <property type="evidence" value="ECO:0007669"/>
    <property type="project" value="InterPro"/>
</dbReference>
<organism evidence="6">
    <name type="scientific">Peptoniphilus gorbachii</name>
    <dbReference type="NCBI Taxonomy" id="411567"/>
    <lineage>
        <taxon>Bacteria</taxon>
        <taxon>Bacillati</taxon>
        <taxon>Bacillota</taxon>
        <taxon>Tissierellia</taxon>
        <taxon>Tissierellales</taxon>
        <taxon>Peptoniphilaceae</taxon>
        <taxon>Peptoniphilus</taxon>
    </lineage>
</organism>
<keyword evidence="2 6" id="KW-0489">Methyltransferase</keyword>
<dbReference type="Gene3D" id="3.30.1330.30">
    <property type="match status" value="1"/>
</dbReference>
<sequence>MIITSKKNDSYKFLKSLKEKKYRQEQGLFMVEKPLVMEEARDFVPKYLAINESSFKENKFPDIRKRVKEEDLFIFSDNIFKNLCDAVTSPGIIAYYPYLHREFHENSGKFLYLDDIREPGNLGGMIRSADAFGLDGLIISPNSCDLYNPKTVRSSMSSIFRVPIYFMSREDLVNLDFNIIATSLENSRSTRDYKFKDKDIVVIGNEAKGVSEFLMKNAKGFLNIPISPNVDSLNANVAASIIIYEMMK</sequence>
<dbReference type="GO" id="GO:0006396">
    <property type="term" value="P:RNA processing"/>
    <property type="evidence" value="ECO:0007669"/>
    <property type="project" value="InterPro"/>
</dbReference>
<dbReference type="CDD" id="cd18095">
    <property type="entry name" value="SpoU-like_rRNA-MTase"/>
    <property type="match status" value="1"/>
</dbReference>
<dbReference type="InterPro" id="IPR029064">
    <property type="entry name" value="Ribosomal_eL30-like_sf"/>
</dbReference>
<dbReference type="Pfam" id="PF22435">
    <property type="entry name" value="MRM3-like_sub_bind"/>
    <property type="match status" value="1"/>
</dbReference>
<dbReference type="Gene3D" id="3.40.1280.10">
    <property type="match status" value="1"/>
</dbReference>
<dbReference type="PANTHER" id="PTHR43191">
    <property type="entry name" value="RRNA METHYLTRANSFERASE 3"/>
    <property type="match status" value="1"/>
</dbReference>
<dbReference type="SUPFAM" id="SSF55315">
    <property type="entry name" value="L30e-like"/>
    <property type="match status" value="1"/>
</dbReference>
<evidence type="ECO:0000256" key="3">
    <source>
        <dbReference type="ARBA" id="ARBA00022679"/>
    </source>
</evidence>
<dbReference type="InterPro" id="IPR029028">
    <property type="entry name" value="Alpha/beta_knot_MTases"/>
</dbReference>
<dbReference type="InterPro" id="IPR051259">
    <property type="entry name" value="rRNA_Methyltransferase"/>
</dbReference>
<dbReference type="RefSeq" id="WP_156702504.1">
    <property type="nucleotide sequence ID" value="NZ_CACRUP010000023.1"/>
</dbReference>
<protein>
    <submittedName>
        <fullName evidence="6">TrmH family tRNA/rRNA methyltransferase</fullName>
        <ecNumber evidence="6">2.1.1.-</ecNumber>
    </submittedName>
</protein>
<accession>A0A6N3CW66</accession>
<dbReference type="AlphaFoldDB" id="A0A6N3CW66"/>
<reference evidence="6" key="1">
    <citation type="submission" date="2019-11" db="EMBL/GenBank/DDBJ databases">
        <authorList>
            <person name="Feng L."/>
        </authorList>
    </citation>
    <scope>NUCLEOTIDE SEQUENCE</scope>
    <source>
        <strain evidence="6">PgorbachiiLFYP46</strain>
    </source>
</reference>
<feature type="domain" description="MRM3-like substrate binding" evidence="5">
    <location>
        <begin position="8"/>
        <end position="94"/>
    </location>
</feature>
<dbReference type="GO" id="GO:0008173">
    <property type="term" value="F:RNA methyltransferase activity"/>
    <property type="evidence" value="ECO:0007669"/>
    <property type="project" value="InterPro"/>
</dbReference>
<gene>
    <name evidence="6" type="ORF">PGLFYP46_00504</name>
</gene>
<dbReference type="EC" id="2.1.1.-" evidence="6"/>
<evidence type="ECO:0000256" key="2">
    <source>
        <dbReference type="ARBA" id="ARBA00022603"/>
    </source>
</evidence>
<evidence type="ECO:0000313" key="6">
    <source>
        <dbReference type="EMBL" id="VYU20182.1"/>
    </source>
</evidence>
<dbReference type="Pfam" id="PF00588">
    <property type="entry name" value="SpoU_methylase"/>
    <property type="match status" value="1"/>
</dbReference>
<comment type="similarity">
    <text evidence="1">Belongs to the class IV-like SAM-binding methyltransferase superfamily. RNA methyltransferase TrmH family.</text>
</comment>
<dbReference type="InterPro" id="IPR029026">
    <property type="entry name" value="tRNA_m1G_MTases_N"/>
</dbReference>
<dbReference type="InterPro" id="IPR001537">
    <property type="entry name" value="SpoU_MeTrfase"/>
</dbReference>
<dbReference type="GO" id="GO:0032259">
    <property type="term" value="P:methylation"/>
    <property type="evidence" value="ECO:0007669"/>
    <property type="project" value="UniProtKB-KW"/>
</dbReference>